<sequence length="129" mass="14380">MEEFVKLLTMYLARLVEIGAAAIIGFASLKALYYYAIGIFRPDGNVFPKSEIRLSLGRTLALALEFLLGADILKTAVAPTWNDIGQLAAIAILRTGLNYFLERELRDADKKRETEERQRLPPDVAPEAP</sequence>
<dbReference type="Proteomes" id="UP000326570">
    <property type="component" value="Unassembled WGS sequence"/>
</dbReference>
<feature type="region of interest" description="Disordered" evidence="1">
    <location>
        <begin position="109"/>
        <end position="129"/>
    </location>
</feature>
<dbReference type="AlphaFoldDB" id="A0A5N1J3S5"/>
<evidence type="ECO:0000256" key="1">
    <source>
        <dbReference type="SAM" id="MobiDB-lite"/>
    </source>
</evidence>
<keyword evidence="2" id="KW-0812">Transmembrane</keyword>
<dbReference type="PANTHER" id="PTHR38468">
    <property type="entry name" value="SLL0939 PROTEIN"/>
    <property type="match status" value="1"/>
</dbReference>
<name>A0A5N1J3S5_9BACT</name>
<protein>
    <submittedName>
        <fullName evidence="3">DUF1622 domain-containing protein</fullName>
    </submittedName>
</protein>
<feature type="transmembrane region" description="Helical" evidence="2">
    <location>
        <begin position="12"/>
        <end position="35"/>
    </location>
</feature>
<evidence type="ECO:0000313" key="3">
    <source>
        <dbReference type="EMBL" id="KAA9340745.1"/>
    </source>
</evidence>
<keyword evidence="2" id="KW-0472">Membrane</keyword>
<dbReference type="RefSeq" id="WP_150902672.1">
    <property type="nucleotide sequence ID" value="NZ_VTWT01000002.1"/>
</dbReference>
<comment type="caution">
    <text evidence="3">The sequence shown here is derived from an EMBL/GenBank/DDBJ whole genome shotgun (WGS) entry which is preliminary data.</text>
</comment>
<accession>A0A5N1J3S5</accession>
<keyword evidence="4" id="KW-1185">Reference proteome</keyword>
<reference evidence="3 4" key="1">
    <citation type="submission" date="2019-09" db="EMBL/GenBank/DDBJ databases">
        <title>Genome sequence of Adhaeribacter sp. M2.</title>
        <authorList>
            <person name="Srinivasan S."/>
        </authorList>
    </citation>
    <scope>NUCLEOTIDE SEQUENCE [LARGE SCALE GENOMIC DNA]</scope>
    <source>
        <strain evidence="3 4">M2</strain>
    </source>
</reference>
<proteinExistence type="predicted"/>
<feature type="compositionally biased region" description="Basic and acidic residues" evidence="1">
    <location>
        <begin position="109"/>
        <end position="120"/>
    </location>
</feature>
<evidence type="ECO:0000313" key="4">
    <source>
        <dbReference type="Proteomes" id="UP000326570"/>
    </source>
</evidence>
<dbReference type="PANTHER" id="PTHR38468:SF1">
    <property type="entry name" value="SLL0939 PROTEIN"/>
    <property type="match status" value="1"/>
</dbReference>
<dbReference type="EMBL" id="VTWT01000002">
    <property type="protein sequence ID" value="KAA9340745.1"/>
    <property type="molecule type" value="Genomic_DNA"/>
</dbReference>
<gene>
    <name evidence="3" type="ORF">F0P94_04775</name>
</gene>
<keyword evidence="2" id="KW-1133">Transmembrane helix</keyword>
<dbReference type="Pfam" id="PF07784">
    <property type="entry name" value="DUF1622"/>
    <property type="match status" value="1"/>
</dbReference>
<evidence type="ECO:0000256" key="2">
    <source>
        <dbReference type="SAM" id="Phobius"/>
    </source>
</evidence>
<dbReference type="InterPro" id="IPR012427">
    <property type="entry name" value="DUF1622"/>
</dbReference>
<organism evidence="3 4">
    <name type="scientific">Adhaeribacter soli</name>
    <dbReference type="NCBI Taxonomy" id="2607655"/>
    <lineage>
        <taxon>Bacteria</taxon>
        <taxon>Pseudomonadati</taxon>
        <taxon>Bacteroidota</taxon>
        <taxon>Cytophagia</taxon>
        <taxon>Cytophagales</taxon>
        <taxon>Hymenobacteraceae</taxon>
        <taxon>Adhaeribacter</taxon>
    </lineage>
</organism>